<evidence type="ECO:0000259" key="1">
    <source>
        <dbReference type="Pfam" id="PF13966"/>
    </source>
</evidence>
<dbReference type="EnsemblPlants" id="AET5Gv20378300.12">
    <property type="protein sequence ID" value="AET5Gv20378300.12"/>
    <property type="gene ID" value="AET5Gv20378300"/>
</dbReference>
<sequence length="129" mass="14541">MLGQISLSKSFCRHSLVAGLELNVGMLGVPLKSKNSAWLVAQNRCWTADHLARRQLDHPEVCPFCEQEETISHLLSEYAFAQQVWHSVLAHYGLQTITHPEAIYQFLDWFLSAAERVSVGEMKGAQSLM</sequence>
<reference evidence="3" key="1">
    <citation type="journal article" date="2014" name="Science">
        <title>Ancient hybridizations among the ancestral genomes of bread wheat.</title>
        <authorList>
            <consortium name="International Wheat Genome Sequencing Consortium,"/>
            <person name="Marcussen T."/>
            <person name="Sandve S.R."/>
            <person name="Heier L."/>
            <person name="Spannagl M."/>
            <person name="Pfeifer M."/>
            <person name="Jakobsen K.S."/>
            <person name="Wulff B.B."/>
            <person name="Steuernagel B."/>
            <person name="Mayer K.F."/>
            <person name="Olsen O.A."/>
        </authorList>
    </citation>
    <scope>NUCLEOTIDE SEQUENCE [LARGE SCALE GENOMIC DNA]</scope>
    <source>
        <strain evidence="3">cv. AL8/78</strain>
    </source>
</reference>
<accession>A0A453KD10</accession>
<dbReference type="Proteomes" id="UP000015105">
    <property type="component" value="Chromosome 5D"/>
</dbReference>
<reference evidence="2" key="4">
    <citation type="submission" date="2019-03" db="UniProtKB">
        <authorList>
            <consortium name="EnsemblPlants"/>
        </authorList>
    </citation>
    <scope>IDENTIFICATION</scope>
</reference>
<reference evidence="2" key="5">
    <citation type="journal article" date="2021" name="G3 (Bethesda)">
        <title>Aegilops tauschii genome assembly Aet v5.0 features greater sequence contiguity and improved annotation.</title>
        <authorList>
            <person name="Wang L."/>
            <person name="Zhu T."/>
            <person name="Rodriguez J.C."/>
            <person name="Deal K.R."/>
            <person name="Dubcovsky J."/>
            <person name="McGuire P.E."/>
            <person name="Lux T."/>
            <person name="Spannagl M."/>
            <person name="Mayer K.F.X."/>
            <person name="Baldrich P."/>
            <person name="Meyers B.C."/>
            <person name="Huo N."/>
            <person name="Gu Y.Q."/>
            <person name="Zhou H."/>
            <person name="Devos K.M."/>
            <person name="Bennetzen J.L."/>
            <person name="Unver T."/>
            <person name="Budak H."/>
            <person name="Gulick P.J."/>
            <person name="Galiba G."/>
            <person name="Kalapos B."/>
            <person name="Nelson D.R."/>
            <person name="Li P."/>
            <person name="You F.M."/>
            <person name="Luo M.C."/>
            <person name="Dvorak J."/>
        </authorList>
    </citation>
    <scope>NUCLEOTIDE SEQUENCE [LARGE SCALE GENOMIC DNA]</scope>
    <source>
        <strain evidence="2">cv. AL8/78</strain>
    </source>
</reference>
<dbReference type="Gramene" id="AET5Gv20378300.12">
    <property type="protein sequence ID" value="AET5Gv20378300.12"/>
    <property type="gene ID" value="AET5Gv20378300"/>
</dbReference>
<feature type="domain" description="Reverse transcriptase zinc-binding" evidence="1">
    <location>
        <begin position="28"/>
        <end position="85"/>
    </location>
</feature>
<dbReference type="InterPro" id="IPR026960">
    <property type="entry name" value="RVT-Znf"/>
</dbReference>
<proteinExistence type="predicted"/>
<reference evidence="3" key="2">
    <citation type="journal article" date="2017" name="Nat. Plants">
        <title>The Aegilops tauschii genome reveals multiple impacts of transposons.</title>
        <authorList>
            <person name="Zhao G."/>
            <person name="Zou C."/>
            <person name="Li K."/>
            <person name="Wang K."/>
            <person name="Li T."/>
            <person name="Gao L."/>
            <person name="Zhang X."/>
            <person name="Wang H."/>
            <person name="Yang Z."/>
            <person name="Liu X."/>
            <person name="Jiang W."/>
            <person name="Mao L."/>
            <person name="Kong X."/>
            <person name="Jiao Y."/>
            <person name="Jia J."/>
        </authorList>
    </citation>
    <scope>NUCLEOTIDE SEQUENCE [LARGE SCALE GENOMIC DNA]</scope>
    <source>
        <strain evidence="3">cv. AL8/78</strain>
    </source>
</reference>
<evidence type="ECO:0000313" key="2">
    <source>
        <dbReference type="EnsemblPlants" id="AET5Gv20378300.12"/>
    </source>
</evidence>
<reference evidence="2" key="3">
    <citation type="journal article" date="2017" name="Nature">
        <title>Genome sequence of the progenitor of the wheat D genome Aegilops tauschii.</title>
        <authorList>
            <person name="Luo M.C."/>
            <person name="Gu Y.Q."/>
            <person name="Puiu D."/>
            <person name="Wang H."/>
            <person name="Twardziok S.O."/>
            <person name="Deal K.R."/>
            <person name="Huo N."/>
            <person name="Zhu T."/>
            <person name="Wang L."/>
            <person name="Wang Y."/>
            <person name="McGuire P.E."/>
            <person name="Liu S."/>
            <person name="Long H."/>
            <person name="Ramasamy R.K."/>
            <person name="Rodriguez J.C."/>
            <person name="Van S.L."/>
            <person name="Yuan L."/>
            <person name="Wang Z."/>
            <person name="Xia Z."/>
            <person name="Xiao L."/>
            <person name="Anderson O.D."/>
            <person name="Ouyang S."/>
            <person name="Liang Y."/>
            <person name="Zimin A.V."/>
            <person name="Pertea G."/>
            <person name="Qi P."/>
            <person name="Bennetzen J.L."/>
            <person name="Dai X."/>
            <person name="Dawson M.W."/>
            <person name="Muller H.G."/>
            <person name="Kugler K."/>
            <person name="Rivarola-Duarte L."/>
            <person name="Spannagl M."/>
            <person name="Mayer K.F.X."/>
            <person name="Lu F.H."/>
            <person name="Bevan M.W."/>
            <person name="Leroy P."/>
            <person name="Li P."/>
            <person name="You F.M."/>
            <person name="Sun Q."/>
            <person name="Liu Z."/>
            <person name="Lyons E."/>
            <person name="Wicker T."/>
            <person name="Salzberg S.L."/>
            <person name="Devos K.M."/>
            <person name="Dvorak J."/>
        </authorList>
    </citation>
    <scope>NUCLEOTIDE SEQUENCE [LARGE SCALE GENOMIC DNA]</scope>
    <source>
        <strain evidence="2">cv. AL8/78</strain>
    </source>
</reference>
<name>A0A453KD10_AEGTS</name>
<evidence type="ECO:0000313" key="3">
    <source>
        <dbReference type="Proteomes" id="UP000015105"/>
    </source>
</evidence>
<organism evidence="2 3">
    <name type="scientific">Aegilops tauschii subsp. strangulata</name>
    <name type="common">Goatgrass</name>
    <dbReference type="NCBI Taxonomy" id="200361"/>
    <lineage>
        <taxon>Eukaryota</taxon>
        <taxon>Viridiplantae</taxon>
        <taxon>Streptophyta</taxon>
        <taxon>Embryophyta</taxon>
        <taxon>Tracheophyta</taxon>
        <taxon>Spermatophyta</taxon>
        <taxon>Magnoliopsida</taxon>
        <taxon>Liliopsida</taxon>
        <taxon>Poales</taxon>
        <taxon>Poaceae</taxon>
        <taxon>BOP clade</taxon>
        <taxon>Pooideae</taxon>
        <taxon>Triticodae</taxon>
        <taxon>Triticeae</taxon>
        <taxon>Triticinae</taxon>
        <taxon>Aegilops</taxon>
    </lineage>
</organism>
<dbReference type="AlphaFoldDB" id="A0A453KD10"/>
<protein>
    <recommendedName>
        <fullName evidence="1">Reverse transcriptase zinc-binding domain-containing protein</fullName>
    </recommendedName>
</protein>
<keyword evidence="3" id="KW-1185">Reference proteome</keyword>
<dbReference type="Pfam" id="PF13966">
    <property type="entry name" value="zf-RVT"/>
    <property type="match status" value="1"/>
</dbReference>